<feature type="transmembrane region" description="Helical" evidence="1">
    <location>
        <begin position="64"/>
        <end position="86"/>
    </location>
</feature>
<gene>
    <name evidence="2" type="ORF">ABVT43_21310</name>
</gene>
<keyword evidence="1" id="KW-0812">Transmembrane</keyword>
<feature type="transmembrane region" description="Helical" evidence="1">
    <location>
        <begin position="6"/>
        <end position="25"/>
    </location>
</feature>
<evidence type="ECO:0000256" key="1">
    <source>
        <dbReference type="SAM" id="Phobius"/>
    </source>
</evidence>
<keyword evidence="1" id="KW-1133">Transmembrane helix</keyword>
<feature type="transmembrane region" description="Helical" evidence="1">
    <location>
        <begin position="37"/>
        <end position="58"/>
    </location>
</feature>
<keyword evidence="1" id="KW-0472">Membrane</keyword>
<evidence type="ECO:0000313" key="3">
    <source>
        <dbReference type="Proteomes" id="UP001548189"/>
    </source>
</evidence>
<organism evidence="2 3">
    <name type="scientific">Aliikangiella maris</name>
    <dbReference type="NCBI Taxonomy" id="3162458"/>
    <lineage>
        <taxon>Bacteria</taxon>
        <taxon>Pseudomonadati</taxon>
        <taxon>Pseudomonadota</taxon>
        <taxon>Gammaproteobacteria</taxon>
        <taxon>Oceanospirillales</taxon>
        <taxon>Pleioneaceae</taxon>
        <taxon>Aliikangiella</taxon>
    </lineage>
</organism>
<dbReference type="Proteomes" id="UP001548189">
    <property type="component" value="Unassembled WGS sequence"/>
</dbReference>
<feature type="non-terminal residue" evidence="2">
    <location>
        <position position="102"/>
    </location>
</feature>
<evidence type="ECO:0000313" key="2">
    <source>
        <dbReference type="EMBL" id="MET1257684.1"/>
    </source>
</evidence>
<comment type="caution">
    <text evidence="2">The sequence shown here is derived from an EMBL/GenBank/DDBJ whole genome shotgun (WGS) entry which is preliminary data.</text>
</comment>
<protein>
    <submittedName>
        <fullName evidence="2">Uncharacterized protein</fullName>
    </submittedName>
</protein>
<keyword evidence="3" id="KW-1185">Reference proteome</keyword>
<dbReference type="RefSeq" id="WP_353898263.1">
    <property type="nucleotide sequence ID" value="NZ_JBEVCJ010000193.1"/>
</dbReference>
<reference evidence="2 3" key="1">
    <citation type="submission" date="2024-06" db="EMBL/GenBank/DDBJ databases">
        <authorList>
            <person name="Li F."/>
        </authorList>
    </citation>
    <scope>NUCLEOTIDE SEQUENCE [LARGE SCALE GENOMIC DNA]</scope>
    <source>
        <strain evidence="2 3">GXAS 311</strain>
    </source>
</reference>
<name>A0ABV2C0H9_9GAMM</name>
<proteinExistence type="predicted"/>
<accession>A0ABV2C0H9</accession>
<sequence>MTKTLRKTLVTVAVAVVCVGIAVLIESGALSRMKIDIGGMLFGALIIGGPVLHALIAHPKKMPFYWVFINLFGSLVGYAFFLFFLLNRDKLSKSNQKYNQES</sequence>
<dbReference type="EMBL" id="JBEVCJ010000193">
    <property type="protein sequence ID" value="MET1257684.1"/>
    <property type="molecule type" value="Genomic_DNA"/>
</dbReference>